<dbReference type="eggNOG" id="COG3178">
    <property type="taxonomic scope" value="Bacteria"/>
</dbReference>
<dbReference type="GO" id="GO:0016740">
    <property type="term" value="F:transferase activity"/>
    <property type="evidence" value="ECO:0007669"/>
    <property type="project" value="UniProtKB-KW"/>
</dbReference>
<dbReference type="EMBL" id="BAEN01000015">
    <property type="protein sequence ID" value="GAC13158.1"/>
    <property type="molecule type" value="Genomic_DNA"/>
</dbReference>
<dbReference type="SUPFAM" id="SSF56112">
    <property type="entry name" value="Protein kinase-like (PK-like)"/>
    <property type="match status" value="1"/>
</dbReference>
<reference evidence="4 5" key="1">
    <citation type="journal article" date="2017" name="Antonie Van Leeuwenhoek">
        <title>Rhizobium rhizosphaerae sp. nov., a novel species isolated from rice rhizosphere.</title>
        <authorList>
            <person name="Zhao J.J."/>
            <person name="Zhang J."/>
            <person name="Zhang R.J."/>
            <person name="Zhang C.W."/>
            <person name="Yin H.Q."/>
            <person name="Zhang X.X."/>
        </authorList>
    </citation>
    <scope>NUCLEOTIDE SEQUENCE [LARGE SCALE GENOMIC DNA]</scope>
    <source>
        <strain evidence="4 5">E3</strain>
    </source>
</reference>
<keyword evidence="5" id="KW-1185">Reference proteome</keyword>
<evidence type="ECO:0000256" key="1">
    <source>
        <dbReference type="ARBA" id="ARBA00022741"/>
    </source>
</evidence>
<evidence type="ECO:0000259" key="3">
    <source>
        <dbReference type="Pfam" id="PF01636"/>
    </source>
</evidence>
<protein>
    <submittedName>
        <fullName evidence="4">Aminoglycoside phosphotransferase</fullName>
    </submittedName>
</protein>
<evidence type="ECO:0000313" key="4">
    <source>
        <dbReference type="EMBL" id="GAC13158.1"/>
    </source>
</evidence>
<sequence>MTQILQTEQALLHWINSSTQFRCQKIEMIFGDASFRRYFRFWDETSNTSIIAVDAPPEFEDSTKFVNLAQALLQHHVVVPKVLAHNAKDGFYCLQDFGDRQFSQALRSDNIATLYAQALTQIPAIQSCTSVNGHSLPLYDDELLEKEKYIFTHWLIDVHLNIKLSKSQQAMLDKAYDFLHQVFKSQPQVGVHRDFHSRNLMILSNDDIGVIDFQDAVIGPITYDAVSLLRDCYCKWPQQQITSILQQFHQQFYAQYKWQDFLFWFDCAGLQRHLKASGIFCRLFYRDGKDGYFNDIPRTLEYILEVGKHYAELSELIAFIQTSVKPRLLEKTK</sequence>
<gene>
    <name evidence="4" type="ORF">GLIP_0512</name>
</gene>
<dbReference type="PANTHER" id="PTHR33540:SF1">
    <property type="entry name" value="N-ACETYLMURAMATE_N-ACETYLGLUCOSAMINE KINASE"/>
    <property type="match status" value="1"/>
</dbReference>
<dbReference type="OrthoDB" id="9809275at2"/>
<dbReference type="RefSeq" id="WP_008842978.1">
    <property type="nucleotide sequence ID" value="NZ_BAEN01000015.1"/>
</dbReference>
<keyword evidence="2" id="KW-0067">ATP-binding</keyword>
<dbReference type="PANTHER" id="PTHR33540">
    <property type="entry name" value="TRNA THREONYLCARBAMOYLADENOSINE BIOSYNTHESIS PROTEIN TSAE"/>
    <property type="match status" value="1"/>
</dbReference>
<organism evidence="4 5">
    <name type="scientific">Aliiglaciecola lipolytica E3</name>
    <dbReference type="NCBI Taxonomy" id="1127673"/>
    <lineage>
        <taxon>Bacteria</taxon>
        <taxon>Pseudomonadati</taxon>
        <taxon>Pseudomonadota</taxon>
        <taxon>Gammaproteobacteria</taxon>
        <taxon>Alteromonadales</taxon>
        <taxon>Alteromonadaceae</taxon>
        <taxon>Aliiglaciecola</taxon>
    </lineage>
</organism>
<dbReference type="GO" id="GO:0005524">
    <property type="term" value="F:ATP binding"/>
    <property type="evidence" value="ECO:0007669"/>
    <property type="project" value="UniProtKB-KW"/>
</dbReference>
<dbReference type="Proteomes" id="UP000006334">
    <property type="component" value="Unassembled WGS sequence"/>
</dbReference>
<proteinExistence type="predicted"/>
<dbReference type="Gene3D" id="3.90.1200.10">
    <property type="match status" value="1"/>
</dbReference>
<dbReference type="AlphaFoldDB" id="K6Y920"/>
<keyword evidence="4" id="KW-0808">Transferase</keyword>
<keyword evidence="1" id="KW-0547">Nucleotide-binding</keyword>
<accession>K6Y920</accession>
<dbReference type="Gene3D" id="3.30.200.20">
    <property type="entry name" value="Phosphorylase Kinase, domain 1"/>
    <property type="match status" value="1"/>
</dbReference>
<dbReference type="STRING" id="1127673.GLIP_0512"/>
<evidence type="ECO:0000313" key="5">
    <source>
        <dbReference type="Proteomes" id="UP000006334"/>
    </source>
</evidence>
<dbReference type="Pfam" id="PF01636">
    <property type="entry name" value="APH"/>
    <property type="match status" value="1"/>
</dbReference>
<evidence type="ECO:0000256" key="2">
    <source>
        <dbReference type="ARBA" id="ARBA00022840"/>
    </source>
</evidence>
<name>K6Y920_9ALTE</name>
<dbReference type="InterPro" id="IPR002575">
    <property type="entry name" value="Aminoglycoside_PTrfase"/>
</dbReference>
<feature type="domain" description="Aminoglycoside phosphotransferase" evidence="3">
    <location>
        <begin position="31"/>
        <end position="241"/>
    </location>
</feature>
<dbReference type="InterPro" id="IPR011009">
    <property type="entry name" value="Kinase-like_dom_sf"/>
</dbReference>
<comment type="caution">
    <text evidence="4">The sequence shown here is derived from an EMBL/GenBank/DDBJ whole genome shotgun (WGS) entry which is preliminary data.</text>
</comment>